<reference evidence="2" key="1">
    <citation type="submission" date="2016-11" db="UniProtKB">
        <authorList>
            <consortium name="WormBaseParasite"/>
        </authorList>
    </citation>
    <scope>IDENTIFICATION</scope>
</reference>
<accession>A0A1I7Z3D1</accession>
<organism evidence="1 2">
    <name type="scientific">Steinernema glaseri</name>
    <dbReference type="NCBI Taxonomy" id="37863"/>
    <lineage>
        <taxon>Eukaryota</taxon>
        <taxon>Metazoa</taxon>
        <taxon>Ecdysozoa</taxon>
        <taxon>Nematoda</taxon>
        <taxon>Chromadorea</taxon>
        <taxon>Rhabditida</taxon>
        <taxon>Tylenchina</taxon>
        <taxon>Panagrolaimomorpha</taxon>
        <taxon>Strongyloidoidea</taxon>
        <taxon>Steinernematidae</taxon>
        <taxon>Steinernema</taxon>
    </lineage>
</organism>
<proteinExistence type="predicted"/>
<evidence type="ECO:0000313" key="2">
    <source>
        <dbReference type="WBParaSite" id="L893_g22362.t1"/>
    </source>
</evidence>
<evidence type="ECO:0000313" key="1">
    <source>
        <dbReference type="Proteomes" id="UP000095287"/>
    </source>
</evidence>
<protein>
    <submittedName>
        <fullName evidence="2">Secreted protein</fullName>
    </submittedName>
</protein>
<sequence length="133" mass="15055">MTPSNATYSIPSAAIVAFLGTHSFGKTLKQAQWLRTPVHVSTEFPGSITQRTILRKEPNRLTSWDTTTPVFALTIDEKRNEASSIQSIVVAASRRRWKKMLRCVLDGHPQTIVFRILQPFSRPERTLKGYCIV</sequence>
<name>A0A1I7Z3D1_9BILA</name>
<dbReference type="AlphaFoldDB" id="A0A1I7Z3D1"/>
<dbReference type="Proteomes" id="UP000095287">
    <property type="component" value="Unplaced"/>
</dbReference>
<dbReference type="WBParaSite" id="L893_g22362.t1">
    <property type="protein sequence ID" value="L893_g22362.t1"/>
    <property type="gene ID" value="L893_g22362"/>
</dbReference>
<keyword evidence="1" id="KW-1185">Reference proteome</keyword>